<dbReference type="PANTHER" id="PTHR47959">
    <property type="entry name" value="ATP-DEPENDENT RNA HELICASE RHLE-RELATED"/>
    <property type="match status" value="1"/>
</dbReference>
<dbReference type="Pfam" id="PF00271">
    <property type="entry name" value="Helicase_C"/>
    <property type="match status" value="1"/>
</dbReference>
<evidence type="ECO:0000256" key="5">
    <source>
        <dbReference type="ARBA" id="ARBA00022741"/>
    </source>
</evidence>
<evidence type="ECO:0000313" key="17">
    <source>
        <dbReference type="Proteomes" id="UP000515204"/>
    </source>
</evidence>
<dbReference type="Proteomes" id="UP000515204">
    <property type="component" value="Unplaced"/>
</dbReference>
<evidence type="ECO:0000256" key="10">
    <source>
        <dbReference type="ARBA" id="ARBA00023242"/>
    </source>
</evidence>
<dbReference type="GO" id="GO:0003723">
    <property type="term" value="F:RNA binding"/>
    <property type="evidence" value="ECO:0007669"/>
    <property type="project" value="UniProtKB-KW"/>
</dbReference>
<proteinExistence type="inferred from homology"/>
<dbReference type="Pfam" id="PF00270">
    <property type="entry name" value="DEAD"/>
    <property type="match status" value="1"/>
</dbReference>
<dbReference type="RefSeq" id="XP_014478969.1">
    <property type="nucleotide sequence ID" value="XM_014623483.1"/>
</dbReference>
<accession>A0A6P3XM06</accession>
<dbReference type="SUPFAM" id="SSF52540">
    <property type="entry name" value="P-loop containing nucleoside triphosphate hydrolases"/>
    <property type="match status" value="2"/>
</dbReference>
<evidence type="ECO:0000256" key="4">
    <source>
        <dbReference type="ARBA" id="ARBA00022552"/>
    </source>
</evidence>
<dbReference type="FunFam" id="3.40.50.300:FF:001046">
    <property type="entry name" value="Probable ATP-dependent RNA helicase ddx56"/>
    <property type="match status" value="1"/>
</dbReference>
<evidence type="ECO:0000259" key="15">
    <source>
        <dbReference type="PROSITE" id="PS51194"/>
    </source>
</evidence>
<dbReference type="AlphaFoldDB" id="A0A6P3XM06"/>
<keyword evidence="6" id="KW-0378">Hydrolase</keyword>
<evidence type="ECO:0000256" key="13">
    <source>
        <dbReference type="PROSITE-ProRule" id="PRU00552"/>
    </source>
</evidence>
<comment type="subcellular location">
    <subcellularLocation>
        <location evidence="1">Nucleus</location>
        <location evidence="1">Nucleolus</location>
    </subcellularLocation>
</comment>
<dbReference type="CDD" id="cd18787">
    <property type="entry name" value="SF2_C_DEAD"/>
    <property type="match status" value="1"/>
</dbReference>
<evidence type="ECO:0000256" key="3">
    <source>
        <dbReference type="ARBA" id="ARBA00022517"/>
    </source>
</evidence>
<dbReference type="GO" id="GO:0005730">
    <property type="term" value="C:nucleolus"/>
    <property type="evidence" value="ECO:0007669"/>
    <property type="project" value="UniProtKB-SubCell"/>
</dbReference>
<keyword evidence="9" id="KW-0694">RNA-binding</keyword>
<evidence type="ECO:0000256" key="1">
    <source>
        <dbReference type="ARBA" id="ARBA00004604"/>
    </source>
</evidence>
<evidence type="ECO:0000256" key="8">
    <source>
        <dbReference type="ARBA" id="ARBA00022840"/>
    </source>
</evidence>
<dbReference type="PROSITE" id="PS51192">
    <property type="entry name" value="HELICASE_ATP_BIND_1"/>
    <property type="match status" value="1"/>
</dbReference>
<sequence>MESDKESEEKLKDFHELELDDRILKAIAKLGWLEPTLIQEKAIPLLLEGKDVLIRARTGSGKTGAFAVPLIQKILINKRTQEKQEIKGVIVAPSKELCKQIQEVIVNLTTKCSREVRVVDVSPQTDLNAQKPLLSEMPDIVVATPGRLLQHLKARNLVLKRSLETLIIDEADLIFSFGYEDDMKAVLAYLPAAYQAALASATLSEDVQTLKKLVLHNPAILKLEEPPLAPPTQLAHYTLAAEENDKAAILYALLKLNLIRGKSIIFVNTVDRCYKLKLFLEQFGIPTCVLNSELPATSRCRAVTQFNSGTYDIIIASDEKALEEPHVTNRKKGKRRKDKESGVARGIDFQFVSNVVNFDFPLDVDSYIHRAGRTARGKNQGTALSFVAVRERSLMESVEEQLKHTYNRDSLFKTYQFKLEEVEGFRYRAKDAWKAVTRIAVREARLKEIKQEVMNCQKLKSYFEDNPRDLQSLRQDKALHTVKLQPHLKDVPEYIVPPTLKRLMGIGRRKRKFDRDAAASGATAVKSRYRARASNPLVSLQIPAKSK</sequence>
<dbReference type="InterPro" id="IPR014014">
    <property type="entry name" value="RNA_helicase_DEAD_Q_motif"/>
</dbReference>
<name>A0A6P3XM06_DINQU</name>
<dbReference type="SMART" id="SM00490">
    <property type="entry name" value="HELICc"/>
    <property type="match status" value="1"/>
</dbReference>
<dbReference type="GO" id="GO:0003724">
    <property type="term" value="F:RNA helicase activity"/>
    <property type="evidence" value="ECO:0007669"/>
    <property type="project" value="UniProtKB-EC"/>
</dbReference>
<dbReference type="InterPro" id="IPR027417">
    <property type="entry name" value="P-loop_NTPase"/>
</dbReference>
<comment type="catalytic activity">
    <reaction evidence="12">
        <text>ATP + H2O = ADP + phosphate + H(+)</text>
        <dbReference type="Rhea" id="RHEA:13065"/>
        <dbReference type="ChEBI" id="CHEBI:15377"/>
        <dbReference type="ChEBI" id="CHEBI:15378"/>
        <dbReference type="ChEBI" id="CHEBI:30616"/>
        <dbReference type="ChEBI" id="CHEBI:43474"/>
        <dbReference type="ChEBI" id="CHEBI:456216"/>
        <dbReference type="EC" id="3.6.4.13"/>
    </reaction>
</comment>
<organism evidence="17 18">
    <name type="scientific">Dinoponera quadriceps</name>
    <name type="common">South American ant</name>
    <dbReference type="NCBI Taxonomy" id="609295"/>
    <lineage>
        <taxon>Eukaryota</taxon>
        <taxon>Metazoa</taxon>
        <taxon>Ecdysozoa</taxon>
        <taxon>Arthropoda</taxon>
        <taxon>Hexapoda</taxon>
        <taxon>Insecta</taxon>
        <taxon>Pterygota</taxon>
        <taxon>Neoptera</taxon>
        <taxon>Endopterygota</taxon>
        <taxon>Hymenoptera</taxon>
        <taxon>Apocrita</taxon>
        <taxon>Aculeata</taxon>
        <taxon>Formicoidea</taxon>
        <taxon>Formicidae</taxon>
        <taxon>Ponerinae</taxon>
        <taxon>Ponerini</taxon>
        <taxon>Dinoponera</taxon>
    </lineage>
</organism>
<reference evidence="18 19" key="1">
    <citation type="submission" date="2025-04" db="UniProtKB">
        <authorList>
            <consortium name="RefSeq"/>
        </authorList>
    </citation>
    <scope>IDENTIFICATION</scope>
</reference>
<dbReference type="PROSITE" id="PS51194">
    <property type="entry name" value="HELICASE_CTER"/>
    <property type="match status" value="1"/>
</dbReference>
<keyword evidence="3" id="KW-0690">Ribosome biogenesis</keyword>
<feature type="domain" description="Helicase ATP-binding" evidence="14">
    <location>
        <begin position="43"/>
        <end position="221"/>
    </location>
</feature>
<evidence type="ECO:0000313" key="18">
    <source>
        <dbReference type="RefSeq" id="XP_014478968.1"/>
    </source>
</evidence>
<keyword evidence="4" id="KW-0698">rRNA processing</keyword>
<dbReference type="InterPro" id="IPR014001">
    <property type="entry name" value="Helicase_ATP-bd"/>
</dbReference>
<keyword evidence="10" id="KW-0539">Nucleus</keyword>
<dbReference type="GeneID" id="106746681"/>
<keyword evidence="7 18" id="KW-0347">Helicase</keyword>
<dbReference type="GO" id="GO:0005829">
    <property type="term" value="C:cytosol"/>
    <property type="evidence" value="ECO:0007669"/>
    <property type="project" value="TreeGrafter"/>
</dbReference>
<evidence type="ECO:0000256" key="6">
    <source>
        <dbReference type="ARBA" id="ARBA00022801"/>
    </source>
</evidence>
<dbReference type="InterPro" id="IPR011545">
    <property type="entry name" value="DEAD/DEAH_box_helicase_dom"/>
</dbReference>
<dbReference type="PROSITE" id="PS51195">
    <property type="entry name" value="Q_MOTIF"/>
    <property type="match status" value="1"/>
</dbReference>
<evidence type="ECO:0000259" key="16">
    <source>
        <dbReference type="PROSITE" id="PS51195"/>
    </source>
</evidence>
<dbReference type="SMART" id="SM00487">
    <property type="entry name" value="DEXDc"/>
    <property type="match status" value="1"/>
</dbReference>
<dbReference type="GO" id="GO:0005524">
    <property type="term" value="F:ATP binding"/>
    <property type="evidence" value="ECO:0007669"/>
    <property type="project" value="UniProtKB-KW"/>
</dbReference>
<dbReference type="KEGG" id="dqu:106746681"/>
<evidence type="ECO:0000256" key="11">
    <source>
        <dbReference type="ARBA" id="ARBA00038041"/>
    </source>
</evidence>
<keyword evidence="17" id="KW-1185">Reference proteome</keyword>
<dbReference type="InterPro" id="IPR050079">
    <property type="entry name" value="DEAD_box_RNA_helicase"/>
</dbReference>
<dbReference type="Gene3D" id="3.40.50.300">
    <property type="entry name" value="P-loop containing nucleotide triphosphate hydrolases"/>
    <property type="match status" value="2"/>
</dbReference>
<dbReference type="GO" id="GO:0016787">
    <property type="term" value="F:hydrolase activity"/>
    <property type="evidence" value="ECO:0007669"/>
    <property type="project" value="UniProtKB-KW"/>
</dbReference>
<dbReference type="CTD" id="136024850"/>
<feature type="short sequence motif" description="Q motif" evidence="13">
    <location>
        <begin position="12"/>
        <end position="40"/>
    </location>
</feature>
<comment type="similarity">
    <text evidence="11">Belongs to the DEAD box helicase family. DDX56/DBP9 subfamily.</text>
</comment>
<keyword evidence="5" id="KW-0547">Nucleotide-binding</keyword>
<dbReference type="InterPro" id="IPR001650">
    <property type="entry name" value="Helicase_C-like"/>
</dbReference>
<dbReference type="PANTHER" id="PTHR47959:SF21">
    <property type="entry name" value="DEAD-BOX HELICASE 56"/>
    <property type="match status" value="1"/>
</dbReference>
<gene>
    <name evidence="18 19" type="primary">LOC106746681</name>
</gene>
<dbReference type="GO" id="GO:0006364">
    <property type="term" value="P:rRNA processing"/>
    <property type="evidence" value="ECO:0007669"/>
    <property type="project" value="UniProtKB-KW"/>
</dbReference>
<evidence type="ECO:0000313" key="19">
    <source>
        <dbReference type="RefSeq" id="XP_014478969.1"/>
    </source>
</evidence>
<keyword evidence="8" id="KW-0067">ATP-binding</keyword>
<evidence type="ECO:0000256" key="12">
    <source>
        <dbReference type="ARBA" id="ARBA00047984"/>
    </source>
</evidence>
<evidence type="ECO:0000256" key="9">
    <source>
        <dbReference type="ARBA" id="ARBA00022884"/>
    </source>
</evidence>
<feature type="domain" description="DEAD-box RNA helicase Q" evidence="16">
    <location>
        <begin position="12"/>
        <end position="40"/>
    </location>
</feature>
<dbReference type="EC" id="3.6.4.13" evidence="2"/>
<evidence type="ECO:0000259" key="14">
    <source>
        <dbReference type="PROSITE" id="PS51192"/>
    </source>
</evidence>
<dbReference type="CDD" id="cd17961">
    <property type="entry name" value="DEADc_DDX56"/>
    <property type="match status" value="1"/>
</dbReference>
<evidence type="ECO:0000256" key="7">
    <source>
        <dbReference type="ARBA" id="ARBA00022806"/>
    </source>
</evidence>
<feature type="domain" description="Helicase C-terminal" evidence="15">
    <location>
        <begin position="248"/>
        <end position="423"/>
    </location>
</feature>
<dbReference type="OrthoDB" id="1191041at2759"/>
<protein>
    <recommendedName>
        <fullName evidence="2">RNA helicase</fullName>
        <ecNumber evidence="2">3.6.4.13</ecNumber>
    </recommendedName>
</protein>
<dbReference type="RefSeq" id="XP_014478968.1">
    <property type="nucleotide sequence ID" value="XM_014623482.1"/>
</dbReference>
<evidence type="ECO:0000256" key="2">
    <source>
        <dbReference type="ARBA" id="ARBA00012552"/>
    </source>
</evidence>